<dbReference type="KEGG" id="msch:N508_001471"/>
<organism evidence="1 2">
    <name type="scientific">Mucispirillum schaedleri ASF457</name>
    <dbReference type="NCBI Taxonomy" id="1379858"/>
    <lineage>
        <taxon>Bacteria</taxon>
        <taxon>Pseudomonadati</taxon>
        <taxon>Deferribacterota</taxon>
        <taxon>Deferribacteres</taxon>
        <taxon>Deferribacterales</taxon>
        <taxon>Mucispirillaceae</taxon>
        <taxon>Mucispirillum</taxon>
    </lineage>
</organism>
<reference evidence="1" key="1">
    <citation type="journal article" date="2014" name="Genome Announc.">
        <title>Draft genome sequences of the altered schaedler flora, a defined bacterial community from gnotobiotic mice.</title>
        <authorList>
            <person name="Wannemuehler M.J."/>
            <person name="Overstreet A.M."/>
            <person name="Ward D.V."/>
            <person name="Phillips G.J."/>
        </authorList>
    </citation>
    <scope>NUCLEOTIDE SEQUENCE</scope>
    <source>
        <strain evidence="1">ASF457</strain>
    </source>
</reference>
<evidence type="ECO:0000313" key="2">
    <source>
        <dbReference type="Proteomes" id="UP000017429"/>
    </source>
</evidence>
<dbReference type="RefSeq" id="WP_023275768.1">
    <property type="nucleotide sequence ID" value="NZ_CP097562.1"/>
</dbReference>
<dbReference type="EMBL" id="CP097562">
    <property type="protein sequence ID" value="USF24385.1"/>
    <property type="molecule type" value="Genomic_DNA"/>
</dbReference>
<accession>V2QBF0</accession>
<keyword evidence="2" id="KW-1185">Reference proteome</keyword>
<gene>
    <name evidence="1" type="ORF">N508_001471</name>
</gene>
<dbReference type="AlphaFoldDB" id="V2QBF0"/>
<name>V2QBF0_9BACT</name>
<protein>
    <submittedName>
        <fullName evidence="1">Uncharacterized protein</fullName>
    </submittedName>
</protein>
<proteinExistence type="predicted"/>
<evidence type="ECO:0000313" key="1">
    <source>
        <dbReference type="EMBL" id="USF24385.1"/>
    </source>
</evidence>
<sequence length="167" mass="19796">MFSLFNKDKQIVDKYINDYNINKNNIYFLRHKLSFQDNPKEYLNDFFKDIKQDSIVVITETIVYDEDAYINAAAAQIYDNHRRFYTVNEILDFIKDDARLSCFLNFKETVYIDNIIQQAKDDTVKYEIVKLLNDFPDSVKNLLSFKEENGRLVSFEANAAVFILIKK</sequence>
<dbReference type="Proteomes" id="UP000017429">
    <property type="component" value="Chromosome"/>
</dbReference>
<reference evidence="1" key="2">
    <citation type="submission" date="2022-05" db="EMBL/GenBank/DDBJ databases">
        <authorList>
            <person name="Proctor A.L."/>
            <person name="Phillips G.J."/>
            <person name="Wannemuehler M.J."/>
        </authorList>
    </citation>
    <scope>NUCLEOTIDE SEQUENCE</scope>
    <source>
        <strain evidence="1">ASF457</strain>
    </source>
</reference>
<reference evidence="1" key="3">
    <citation type="submission" date="2022-06" db="EMBL/GenBank/DDBJ databases">
        <title>Resources to Facilitate Use of the Altered Schaedler Flora (ASF) Mouse Model to Study Microbiome Function.</title>
        <authorList>
            <person name="Proctor A."/>
            <person name="Parvinroo S."/>
            <person name="Richie T."/>
            <person name="Jia X."/>
            <person name="Lee S.T.M."/>
            <person name="Karp P.D."/>
            <person name="Paley S."/>
            <person name="Kostic A.D."/>
            <person name="Pierre J.F."/>
            <person name="Wannemuehler M.J."/>
            <person name="Phillips G.J."/>
        </authorList>
    </citation>
    <scope>NUCLEOTIDE SEQUENCE</scope>
    <source>
        <strain evidence="1">ASF457</strain>
    </source>
</reference>